<dbReference type="GO" id="GO:0031210">
    <property type="term" value="F:phosphatidylcholine binding"/>
    <property type="evidence" value="ECO:0007669"/>
    <property type="project" value="TreeGrafter"/>
</dbReference>
<evidence type="ECO:0000313" key="1">
    <source>
        <dbReference type="EMBL" id="NWI22049.1"/>
    </source>
</evidence>
<sequence length="114" mass="12212">MYGPLDVVTLTGEKVDIYIMTQPLSGKWLHYGTEVTSGSGRLTFTIPPDKALAIGIYPVRMVVRGDHSYAEAYLTVVARGTESVVFSIDGSFTASVSIMGSDPKVRAGAVDVVR</sequence>
<gene>
    <name evidence="1" type="primary">Pitpnm1_2</name>
    <name evidence="1" type="ORF">CRYSOU_R15774</name>
</gene>
<evidence type="ECO:0000313" key="2">
    <source>
        <dbReference type="Proteomes" id="UP000545332"/>
    </source>
</evidence>
<accession>A0A7K4L0Z7</accession>
<dbReference type="PANTHER" id="PTHR10658">
    <property type="entry name" value="PHOSPHATIDYLINOSITOL TRANSFER PROTEIN"/>
    <property type="match status" value="1"/>
</dbReference>
<protein>
    <submittedName>
        <fullName evidence="1">PITM1 protein</fullName>
    </submittedName>
</protein>
<dbReference type="GO" id="GO:0035091">
    <property type="term" value="F:phosphatidylinositol binding"/>
    <property type="evidence" value="ECO:0007669"/>
    <property type="project" value="TreeGrafter"/>
</dbReference>
<dbReference type="GO" id="GO:0008525">
    <property type="term" value="F:phosphatidylcholine transporter activity"/>
    <property type="evidence" value="ECO:0007669"/>
    <property type="project" value="TreeGrafter"/>
</dbReference>
<dbReference type="Pfam" id="PF24695">
    <property type="entry name" value="PITM1-3"/>
    <property type="match status" value="1"/>
</dbReference>
<dbReference type="Proteomes" id="UP000545332">
    <property type="component" value="Unassembled WGS sequence"/>
</dbReference>
<dbReference type="GO" id="GO:0008526">
    <property type="term" value="F:phosphatidylinositol transfer activity"/>
    <property type="evidence" value="ECO:0007669"/>
    <property type="project" value="TreeGrafter"/>
</dbReference>
<dbReference type="Pfam" id="PF24694">
    <property type="entry name" value="LNS2_PITM1-3"/>
    <property type="match status" value="1"/>
</dbReference>
<organism evidence="1 2">
    <name type="scientific">Crypturellus soui</name>
    <dbReference type="NCBI Taxonomy" id="458187"/>
    <lineage>
        <taxon>Eukaryota</taxon>
        <taxon>Metazoa</taxon>
        <taxon>Chordata</taxon>
        <taxon>Craniata</taxon>
        <taxon>Vertebrata</taxon>
        <taxon>Euteleostomi</taxon>
        <taxon>Archelosauria</taxon>
        <taxon>Archosauria</taxon>
        <taxon>Dinosauria</taxon>
        <taxon>Saurischia</taxon>
        <taxon>Theropoda</taxon>
        <taxon>Coelurosauria</taxon>
        <taxon>Aves</taxon>
        <taxon>Palaeognathae</taxon>
        <taxon>Tinamiformes</taxon>
        <taxon>Tinamidae</taxon>
        <taxon>Crypturellus</taxon>
    </lineage>
</organism>
<dbReference type="PANTHER" id="PTHR10658:SF40">
    <property type="entry name" value="MEMBRANE-ASSOCIATED PHOSPHATIDYLINOSITOL TRANSFER PROTEIN 1"/>
    <property type="match status" value="1"/>
</dbReference>
<dbReference type="EMBL" id="VWPX01074823">
    <property type="protein sequence ID" value="NWI22049.1"/>
    <property type="molecule type" value="Genomic_DNA"/>
</dbReference>
<dbReference type="AlphaFoldDB" id="A0A7K4L0Z7"/>
<feature type="non-terminal residue" evidence="1">
    <location>
        <position position="1"/>
    </location>
</feature>
<name>A0A7K4L0Z7_9AVES</name>
<dbReference type="OrthoDB" id="10053061at2759"/>
<reference evidence="1 2" key="1">
    <citation type="submission" date="2019-09" db="EMBL/GenBank/DDBJ databases">
        <title>Bird 10,000 Genomes (B10K) Project - Family phase.</title>
        <authorList>
            <person name="Zhang G."/>
        </authorList>
    </citation>
    <scope>NUCLEOTIDE SEQUENCE [LARGE SCALE GENOMIC DNA]</scope>
    <source>
        <strain evidence="1">B10K-MSB-42743</strain>
        <tissue evidence="1">Heart</tissue>
    </source>
</reference>
<comment type="caution">
    <text evidence="1">The sequence shown here is derived from an EMBL/GenBank/DDBJ whole genome shotgun (WGS) entry which is preliminary data.</text>
</comment>
<feature type="non-terminal residue" evidence="1">
    <location>
        <position position="114"/>
    </location>
</feature>
<proteinExistence type="predicted"/>
<dbReference type="GO" id="GO:0005737">
    <property type="term" value="C:cytoplasm"/>
    <property type="evidence" value="ECO:0007669"/>
    <property type="project" value="TreeGrafter"/>
</dbReference>
<keyword evidence="2" id="KW-1185">Reference proteome</keyword>
<dbReference type="InterPro" id="IPR001666">
    <property type="entry name" value="PI_transfer"/>
</dbReference>